<dbReference type="Pfam" id="PF00079">
    <property type="entry name" value="Serpin"/>
    <property type="match status" value="2"/>
</dbReference>
<protein>
    <submittedName>
        <fullName evidence="3">Serpin B4</fullName>
    </submittedName>
</protein>
<dbReference type="STRING" id="55544.A0A4D9F2L9"/>
<dbReference type="SMART" id="SM00093">
    <property type="entry name" value="SERPIN"/>
    <property type="match status" value="1"/>
</dbReference>
<comment type="similarity">
    <text evidence="1">Belongs to the serpin family. Ov-serpin subfamily.</text>
</comment>
<dbReference type="GO" id="GO:0004867">
    <property type="term" value="F:serine-type endopeptidase inhibitor activity"/>
    <property type="evidence" value="ECO:0007669"/>
    <property type="project" value="InterPro"/>
</dbReference>
<dbReference type="InterPro" id="IPR000215">
    <property type="entry name" value="Serpin_fam"/>
</dbReference>
<keyword evidence="4" id="KW-1185">Reference proteome</keyword>
<dbReference type="AlphaFoldDB" id="A0A4D9F2L9"/>
<organism evidence="3 4">
    <name type="scientific">Platysternon megacephalum</name>
    <name type="common">big-headed turtle</name>
    <dbReference type="NCBI Taxonomy" id="55544"/>
    <lineage>
        <taxon>Eukaryota</taxon>
        <taxon>Metazoa</taxon>
        <taxon>Chordata</taxon>
        <taxon>Craniata</taxon>
        <taxon>Vertebrata</taxon>
        <taxon>Euteleostomi</taxon>
        <taxon>Archelosauria</taxon>
        <taxon>Testudinata</taxon>
        <taxon>Testudines</taxon>
        <taxon>Cryptodira</taxon>
        <taxon>Durocryptodira</taxon>
        <taxon>Testudinoidea</taxon>
        <taxon>Platysternidae</taxon>
        <taxon>Platysternon</taxon>
    </lineage>
</organism>
<proteinExistence type="inferred from homology"/>
<dbReference type="InterPro" id="IPR036186">
    <property type="entry name" value="Serpin_sf"/>
</dbReference>
<dbReference type="FunFam" id="2.30.39.10:FF:000001">
    <property type="entry name" value="Serpin family B member 2"/>
    <property type="match status" value="1"/>
</dbReference>
<dbReference type="PANTHER" id="PTHR11461">
    <property type="entry name" value="SERINE PROTEASE INHIBITOR, SERPIN"/>
    <property type="match status" value="1"/>
</dbReference>
<gene>
    <name evidence="3" type="ORF">DR999_PMT04278</name>
</gene>
<evidence type="ECO:0000313" key="4">
    <source>
        <dbReference type="Proteomes" id="UP000297703"/>
    </source>
</evidence>
<reference evidence="3 4" key="1">
    <citation type="submission" date="2019-04" db="EMBL/GenBank/DDBJ databases">
        <title>Draft genome of the big-headed turtle Platysternon megacephalum.</title>
        <authorList>
            <person name="Gong S."/>
        </authorList>
    </citation>
    <scope>NUCLEOTIDE SEQUENCE [LARGE SCALE GENOMIC DNA]</scope>
    <source>
        <strain evidence="3">DO16091913</strain>
        <tissue evidence="3">Muscle</tissue>
    </source>
</reference>
<dbReference type="OrthoDB" id="671595at2759"/>
<sequence>MMSISSRKDSRFLIYQCDIPGGIHSQFHDIFSAINEPTTSYELAIANRLYGEKTFQFLQQYLSCIQKLYQAELKPADFLNAAEETREQINLWVETFTNGKIKDLFAPGNLSTDTVLVLVNAVYFKGQWAVEFKEENTKERPFQINKTTSIPVQMMYRKGEYKIATIEEHDCQVLELPYKDGDLSMYILLPKDYTGLTQLEKELTYEKLTTWNSPDHLKEDEVEVSLPQFKMETSAQLNQYLEALGMTDVFRREVSDLSGMAKEGGLFTKTKPVQMMFVKDTFPICYLETMKSKIAELPYVNNDRSMLILLPDDTEDKSTGLTMTPRKLQH</sequence>
<dbReference type="GO" id="GO:0005634">
    <property type="term" value="C:nucleus"/>
    <property type="evidence" value="ECO:0007669"/>
    <property type="project" value="UniProtKB-SubCell"/>
</dbReference>
<dbReference type="Gene3D" id="3.30.497.10">
    <property type="entry name" value="Antithrombin, subunit I, domain 2"/>
    <property type="match status" value="1"/>
</dbReference>
<name>A0A4D9F2L9_9SAUR</name>
<comment type="caution">
    <text evidence="3">The sequence shown here is derived from an EMBL/GenBank/DDBJ whole genome shotgun (WGS) entry which is preliminary data.</text>
</comment>
<dbReference type="SUPFAM" id="SSF56574">
    <property type="entry name" value="Serpins"/>
    <property type="match status" value="2"/>
</dbReference>
<accession>A0A4D9F2L9</accession>
<evidence type="ECO:0000313" key="3">
    <source>
        <dbReference type="EMBL" id="TFK12370.1"/>
    </source>
</evidence>
<dbReference type="PANTHER" id="PTHR11461:SF199">
    <property type="entry name" value="SERPIN B11"/>
    <property type="match status" value="1"/>
</dbReference>
<reference evidence="3 4" key="2">
    <citation type="submission" date="2019-04" db="EMBL/GenBank/DDBJ databases">
        <title>The genome sequence of big-headed turtle.</title>
        <authorList>
            <person name="Gong S."/>
        </authorList>
    </citation>
    <scope>NUCLEOTIDE SEQUENCE [LARGE SCALE GENOMIC DNA]</scope>
    <source>
        <strain evidence="3">DO16091913</strain>
        <tissue evidence="3">Muscle</tissue>
    </source>
</reference>
<feature type="domain" description="Serpin" evidence="2">
    <location>
        <begin position="1"/>
        <end position="325"/>
    </location>
</feature>
<dbReference type="Proteomes" id="UP000297703">
    <property type="component" value="Unassembled WGS sequence"/>
</dbReference>
<evidence type="ECO:0000256" key="1">
    <source>
        <dbReference type="ARBA" id="ARBA00006426"/>
    </source>
</evidence>
<dbReference type="InterPro" id="IPR023796">
    <property type="entry name" value="Serpin_dom"/>
</dbReference>
<dbReference type="GO" id="GO:0005615">
    <property type="term" value="C:extracellular space"/>
    <property type="evidence" value="ECO:0007669"/>
    <property type="project" value="InterPro"/>
</dbReference>
<evidence type="ECO:0000259" key="2">
    <source>
        <dbReference type="SMART" id="SM00093"/>
    </source>
</evidence>
<dbReference type="Gene3D" id="2.30.39.10">
    <property type="entry name" value="Alpha-1-antitrypsin, domain 1"/>
    <property type="match status" value="2"/>
</dbReference>
<dbReference type="InterPro" id="IPR042185">
    <property type="entry name" value="Serpin_sf_2"/>
</dbReference>
<dbReference type="InterPro" id="IPR042178">
    <property type="entry name" value="Serpin_sf_1"/>
</dbReference>
<dbReference type="EMBL" id="QXTE01000023">
    <property type="protein sequence ID" value="TFK12370.1"/>
    <property type="molecule type" value="Genomic_DNA"/>
</dbReference>